<feature type="compositionally biased region" description="Low complexity" evidence="4">
    <location>
        <begin position="574"/>
        <end position="586"/>
    </location>
</feature>
<organism evidence="8 9">
    <name type="scientific">Diaphorina citri</name>
    <name type="common">Asian citrus psyllid</name>
    <dbReference type="NCBI Taxonomy" id="121845"/>
    <lineage>
        <taxon>Eukaryota</taxon>
        <taxon>Metazoa</taxon>
        <taxon>Ecdysozoa</taxon>
        <taxon>Arthropoda</taxon>
        <taxon>Hexapoda</taxon>
        <taxon>Insecta</taxon>
        <taxon>Pterygota</taxon>
        <taxon>Neoptera</taxon>
        <taxon>Paraneoptera</taxon>
        <taxon>Hemiptera</taxon>
        <taxon>Sternorrhyncha</taxon>
        <taxon>Psylloidea</taxon>
        <taxon>Psyllidae</taxon>
        <taxon>Diaphorininae</taxon>
        <taxon>Diaphorina</taxon>
    </lineage>
</organism>
<evidence type="ECO:0000256" key="5">
    <source>
        <dbReference type="SAM" id="Phobius"/>
    </source>
</evidence>
<gene>
    <name evidence="9" type="primary">LOC103524446</name>
</gene>
<feature type="compositionally biased region" description="Low complexity" evidence="4">
    <location>
        <begin position="647"/>
        <end position="657"/>
    </location>
</feature>
<dbReference type="InterPro" id="IPR032675">
    <property type="entry name" value="LRR_dom_sf"/>
</dbReference>
<protein>
    <submittedName>
        <fullName evidence="9">Mucin-22-like</fullName>
    </submittedName>
</protein>
<evidence type="ECO:0000256" key="1">
    <source>
        <dbReference type="ARBA" id="ARBA00022614"/>
    </source>
</evidence>
<reference evidence="9" key="1">
    <citation type="submission" date="2025-08" db="UniProtKB">
        <authorList>
            <consortium name="RefSeq"/>
        </authorList>
    </citation>
    <scope>IDENTIFICATION</scope>
</reference>
<feature type="region of interest" description="Disordered" evidence="4">
    <location>
        <begin position="574"/>
        <end position="599"/>
    </location>
</feature>
<keyword evidence="8" id="KW-1185">Reference proteome</keyword>
<dbReference type="PROSITE" id="PS51450">
    <property type="entry name" value="LRR"/>
    <property type="match status" value="2"/>
</dbReference>
<evidence type="ECO:0000313" key="8">
    <source>
        <dbReference type="Proteomes" id="UP000079169"/>
    </source>
</evidence>
<evidence type="ECO:0000256" key="2">
    <source>
        <dbReference type="ARBA" id="ARBA00022729"/>
    </source>
</evidence>
<dbReference type="KEGG" id="dci:103524446"/>
<evidence type="ECO:0000256" key="6">
    <source>
        <dbReference type="SAM" id="SignalP"/>
    </source>
</evidence>
<dbReference type="InterPro" id="IPR000483">
    <property type="entry name" value="Cys-rich_flank_reg_C"/>
</dbReference>
<feature type="region of interest" description="Disordered" evidence="4">
    <location>
        <begin position="641"/>
        <end position="662"/>
    </location>
</feature>
<keyword evidence="3" id="KW-0677">Repeat</keyword>
<feature type="chain" id="PRO_5018260776" evidence="6">
    <location>
        <begin position="30"/>
        <end position="783"/>
    </location>
</feature>
<keyword evidence="5" id="KW-1133">Transmembrane helix</keyword>
<keyword evidence="5" id="KW-0812">Transmembrane</keyword>
<dbReference type="Gene3D" id="3.80.10.10">
    <property type="entry name" value="Ribonuclease Inhibitor"/>
    <property type="match status" value="2"/>
</dbReference>
<keyword evidence="5" id="KW-0472">Membrane</keyword>
<evidence type="ECO:0000259" key="7">
    <source>
        <dbReference type="SMART" id="SM00082"/>
    </source>
</evidence>
<feature type="region of interest" description="Disordered" evidence="4">
    <location>
        <begin position="367"/>
        <end position="456"/>
    </location>
</feature>
<dbReference type="AlphaFoldDB" id="A0A1S3DUE8"/>
<feature type="compositionally biased region" description="Basic and acidic residues" evidence="4">
    <location>
        <begin position="411"/>
        <end position="431"/>
    </location>
</feature>
<dbReference type="PANTHER" id="PTHR24366:SF170">
    <property type="entry name" value="RE50361P"/>
    <property type="match status" value="1"/>
</dbReference>
<evidence type="ECO:0000256" key="3">
    <source>
        <dbReference type="ARBA" id="ARBA00022737"/>
    </source>
</evidence>
<dbReference type="SMART" id="SM00082">
    <property type="entry name" value="LRRCT"/>
    <property type="match status" value="1"/>
</dbReference>
<feature type="signal peptide" evidence="6">
    <location>
        <begin position="1"/>
        <end position="29"/>
    </location>
</feature>
<dbReference type="PaxDb" id="121845-A0A1S3DUE8"/>
<dbReference type="STRING" id="121845.A0A1S3DUE8"/>
<feature type="region of interest" description="Disordered" evidence="4">
    <location>
        <begin position="711"/>
        <end position="730"/>
    </location>
</feature>
<feature type="region of interest" description="Disordered" evidence="4">
    <location>
        <begin position="491"/>
        <end position="510"/>
    </location>
</feature>
<name>A0A1S3DUE8_DIACI</name>
<dbReference type="SUPFAM" id="SSF52058">
    <property type="entry name" value="L domain-like"/>
    <property type="match status" value="1"/>
</dbReference>
<keyword evidence="2 6" id="KW-0732">Signal</keyword>
<proteinExistence type="predicted"/>
<dbReference type="InterPro" id="IPR003591">
    <property type="entry name" value="Leu-rich_rpt_typical-subtyp"/>
</dbReference>
<dbReference type="SMART" id="SM00369">
    <property type="entry name" value="LRR_TYP"/>
    <property type="match status" value="4"/>
</dbReference>
<dbReference type="PANTHER" id="PTHR24366">
    <property type="entry name" value="IG(IMMUNOGLOBULIN) AND LRR(LEUCINE RICH REPEAT) DOMAINS"/>
    <property type="match status" value="1"/>
</dbReference>
<dbReference type="RefSeq" id="XP_008487683.3">
    <property type="nucleotide sequence ID" value="XM_008489461.3"/>
</dbReference>
<evidence type="ECO:0000313" key="9">
    <source>
        <dbReference type="RefSeq" id="XP_008487683.3"/>
    </source>
</evidence>
<dbReference type="Pfam" id="PF13855">
    <property type="entry name" value="LRR_8"/>
    <property type="match status" value="2"/>
</dbReference>
<feature type="compositionally biased region" description="Polar residues" evidence="4">
    <location>
        <begin position="434"/>
        <end position="456"/>
    </location>
</feature>
<feature type="transmembrane region" description="Helical" evidence="5">
    <location>
        <begin position="733"/>
        <end position="755"/>
    </location>
</feature>
<evidence type="ECO:0000256" key="4">
    <source>
        <dbReference type="SAM" id="MobiDB-lite"/>
    </source>
</evidence>
<feature type="domain" description="LRRCT" evidence="7">
    <location>
        <begin position="251"/>
        <end position="300"/>
    </location>
</feature>
<dbReference type="GeneID" id="103524446"/>
<accession>A0A1S3DUE8</accession>
<dbReference type="Proteomes" id="UP000079169">
    <property type="component" value="Unplaced"/>
</dbReference>
<keyword evidence="1" id="KW-0433">Leucine-rich repeat</keyword>
<sequence>MALPAVTTAALLSAPLVVLLFLFGHMATSAPTELCLEGCVCYNDMRNEKLKTINCTSFRPILTAASSLLSDFSHVDVLNIQDVVDGSSDFIIDGLFGVFSKVKYMNLINASISKIDPNAFKGLKRLEELDLSKNHIYKFRPETFSDTPNLKLLDLSYNPLRLAPTTFLISKSLEYLILSSCNLTNIPAGSFKGLPNLKTLDLYNNQIQSFTFRSFPRSLNRLLLTKNNLINIPTKALSSLNKLTRLDLSENPVNCTCSLIGLQDWLSAKGIEFENDVICRYPSAYNGENWKYVIENEICFGTEGDNLIPKKEDTSESSCENEICDESTVEDRYIYNAVQADQPITELVTEDTIKDVDIKIAEEPMTTTTSINEGKETVDDISNIPKIESITENNADGSDAANDSLMNESKNLVEDDHTTEENIAEETKTDESVGESQNDSTNNSLLDTTESSNDQDITTQSIFSTESEVEPSNSPPSVVIESTTASLEIQTTSFPQTPETTLKPNENTPEARQIMTEETTKQFDVTGTSTEENIVDPTTLPEVKFTTEAIVQDDAVTDVTVTTEATLTTTPVTIESTSETSDHSSTVRSEESVSAVGNSETTTVLPITTTTLSKAMDDDISPSTSSSEIITSTASSIVLDENKESTSETTTPIETTTNGIIPFVPTSEKTNYVPNSIEETKEIFSTMKAFEVGQGYKMEPTKNTEGINVLPSTDNREGKMLPSENSEQKPESMGSYIVLAGIIIVLLLLILYATTKKSKKSSNKKTPSTAGRLCVDTPLCLTS</sequence>
<dbReference type="GO" id="GO:0071944">
    <property type="term" value="C:cell periphery"/>
    <property type="evidence" value="ECO:0007669"/>
    <property type="project" value="UniProtKB-ARBA"/>
</dbReference>
<dbReference type="InterPro" id="IPR001611">
    <property type="entry name" value="Leu-rich_rpt"/>
</dbReference>